<evidence type="ECO:0000256" key="8">
    <source>
        <dbReference type="SAM" id="Phobius"/>
    </source>
</evidence>
<evidence type="ECO:0000313" key="12">
    <source>
        <dbReference type="EMBL" id="CAF3734568.1"/>
    </source>
</evidence>
<dbReference type="Pfam" id="PF00026">
    <property type="entry name" value="Asp"/>
    <property type="match status" value="2"/>
</dbReference>
<dbReference type="GO" id="GO:0006508">
    <property type="term" value="P:proteolysis"/>
    <property type="evidence" value="ECO:0007669"/>
    <property type="project" value="UniProtKB-KW"/>
</dbReference>
<name>A0A814HNX1_9BILA</name>
<evidence type="ECO:0000256" key="7">
    <source>
        <dbReference type="RuleBase" id="RU000454"/>
    </source>
</evidence>
<organism evidence="11 13">
    <name type="scientific">Adineta steineri</name>
    <dbReference type="NCBI Taxonomy" id="433720"/>
    <lineage>
        <taxon>Eukaryota</taxon>
        <taxon>Metazoa</taxon>
        <taxon>Spiralia</taxon>
        <taxon>Gnathifera</taxon>
        <taxon>Rotifera</taxon>
        <taxon>Eurotatoria</taxon>
        <taxon>Bdelloidea</taxon>
        <taxon>Adinetida</taxon>
        <taxon>Adinetidae</taxon>
        <taxon>Adineta</taxon>
    </lineage>
</organism>
<evidence type="ECO:0000256" key="5">
    <source>
        <dbReference type="PIRSR" id="PIRSR601461-1"/>
    </source>
</evidence>
<keyword evidence="3 7" id="KW-0064">Aspartyl protease</keyword>
<feature type="chain" id="PRO_5035600102" description="Peptidase A1 domain-containing protein" evidence="9">
    <location>
        <begin position="19"/>
        <end position="445"/>
    </location>
</feature>
<dbReference type="PROSITE" id="PS00141">
    <property type="entry name" value="ASP_PROTEASE"/>
    <property type="match status" value="2"/>
</dbReference>
<evidence type="ECO:0000313" key="13">
    <source>
        <dbReference type="Proteomes" id="UP000663860"/>
    </source>
</evidence>
<keyword evidence="8" id="KW-1133">Transmembrane helix</keyword>
<keyword evidence="9" id="KW-0732">Signal</keyword>
<dbReference type="EMBL" id="CAJOBB010000704">
    <property type="protein sequence ID" value="CAF3734568.1"/>
    <property type="molecule type" value="Genomic_DNA"/>
</dbReference>
<proteinExistence type="inferred from homology"/>
<keyword evidence="6" id="KW-1015">Disulfide bond</keyword>
<dbReference type="SUPFAM" id="SSF50630">
    <property type="entry name" value="Acid proteases"/>
    <property type="match status" value="1"/>
</dbReference>
<feature type="disulfide bond" evidence="6">
    <location>
        <begin position="101"/>
        <end position="105"/>
    </location>
</feature>
<dbReference type="Gene3D" id="2.40.70.10">
    <property type="entry name" value="Acid Proteases"/>
    <property type="match status" value="2"/>
</dbReference>
<dbReference type="InterPro" id="IPR033121">
    <property type="entry name" value="PEPTIDASE_A1"/>
</dbReference>
<dbReference type="PANTHER" id="PTHR47966:SF51">
    <property type="entry name" value="BETA-SITE APP-CLEAVING ENZYME, ISOFORM A-RELATED"/>
    <property type="match status" value="1"/>
</dbReference>
<feature type="signal peptide" evidence="9">
    <location>
        <begin position="1"/>
        <end position="18"/>
    </location>
</feature>
<dbReference type="EMBL" id="CAJNOE010000174">
    <property type="protein sequence ID" value="CAF1011961.1"/>
    <property type="molecule type" value="Genomic_DNA"/>
</dbReference>
<dbReference type="AlphaFoldDB" id="A0A814HNX1"/>
<feature type="active site" evidence="5">
    <location>
        <position position="88"/>
    </location>
</feature>
<keyword evidence="4 7" id="KW-0378">Hydrolase</keyword>
<dbReference type="PRINTS" id="PR00792">
    <property type="entry name" value="PEPSIN"/>
</dbReference>
<comment type="similarity">
    <text evidence="1 7">Belongs to the peptidase A1 family.</text>
</comment>
<dbReference type="InterPro" id="IPR021109">
    <property type="entry name" value="Peptidase_aspartic_dom_sf"/>
</dbReference>
<dbReference type="Proteomes" id="UP000663860">
    <property type="component" value="Unassembled WGS sequence"/>
</dbReference>
<dbReference type="GO" id="GO:0005764">
    <property type="term" value="C:lysosome"/>
    <property type="evidence" value="ECO:0007669"/>
    <property type="project" value="TreeGrafter"/>
</dbReference>
<dbReference type="GO" id="GO:0004190">
    <property type="term" value="F:aspartic-type endopeptidase activity"/>
    <property type="evidence" value="ECO:0007669"/>
    <property type="project" value="UniProtKB-KW"/>
</dbReference>
<dbReference type="PROSITE" id="PS51767">
    <property type="entry name" value="PEPTIDASE_A1"/>
    <property type="match status" value="1"/>
</dbReference>
<reference evidence="11" key="1">
    <citation type="submission" date="2021-02" db="EMBL/GenBank/DDBJ databases">
        <authorList>
            <person name="Nowell W R."/>
        </authorList>
    </citation>
    <scope>NUCLEOTIDE SEQUENCE</scope>
</reference>
<dbReference type="InterPro" id="IPR001969">
    <property type="entry name" value="Aspartic_peptidase_AS"/>
</dbReference>
<evidence type="ECO:0000256" key="1">
    <source>
        <dbReference type="ARBA" id="ARBA00007447"/>
    </source>
</evidence>
<evidence type="ECO:0000256" key="6">
    <source>
        <dbReference type="PIRSR" id="PIRSR601461-2"/>
    </source>
</evidence>
<evidence type="ECO:0000259" key="10">
    <source>
        <dbReference type="PROSITE" id="PS51767"/>
    </source>
</evidence>
<keyword evidence="8" id="KW-0812">Transmembrane</keyword>
<comment type="caution">
    <text evidence="11">The sequence shown here is derived from an EMBL/GenBank/DDBJ whole genome shotgun (WGS) entry which is preliminary data.</text>
</comment>
<evidence type="ECO:0000256" key="3">
    <source>
        <dbReference type="ARBA" id="ARBA00022750"/>
    </source>
</evidence>
<protein>
    <recommendedName>
        <fullName evidence="10">Peptidase A1 domain-containing protein</fullName>
    </recommendedName>
</protein>
<feature type="domain" description="Peptidase A1" evidence="10">
    <location>
        <begin position="70"/>
        <end position="402"/>
    </location>
</feature>
<gene>
    <name evidence="11" type="ORF">IZO911_LOCUS18232</name>
    <name evidence="12" type="ORF">KXQ929_LOCUS13271</name>
</gene>
<dbReference type="InterPro" id="IPR001461">
    <property type="entry name" value="Aspartic_peptidase_A1"/>
</dbReference>
<sequence>MLNLYIIVFLLSIANVSSSNDSPRISCYRISGVPTRNNGIEGETYKSSLRFIGKINPVTEILINQANFYWIGLISIGTPKRTFRIDFDTGSTDLWVPSIQCHSSCENKAKYDSNKSNTSRANGAAFRIVYGDGSFANGVFVNDTVTIGDLSILNQAFAQAKNISGFSTSTFDGVLGLAYSSLGTSGQTSIFYNMWQQGLITNPIFSFYFNPYIYIIIDSLLNISLFISDPDAYPGGELIFGDVDSSKYSGSITYVNVIIHAYWEFMMNNIQVNNTIICSNCRAILDTGTTLIIGPKIQIALLHRTIGAIFDEETGLYMVDCYTRLLSSFPDVNFSIGNSTFTLSVLQYLLIFNDDDKYICYTVFQGVNLHDNTGALIWILGDYFLNRFYSIYDLNLNRIGLAKSISYDYFQLSPISLFSYSNKTIQFSFNSIFIWLLFVCNILLK</sequence>
<feature type="transmembrane region" description="Helical" evidence="8">
    <location>
        <begin position="427"/>
        <end position="444"/>
    </location>
</feature>
<evidence type="ECO:0000256" key="2">
    <source>
        <dbReference type="ARBA" id="ARBA00022670"/>
    </source>
</evidence>
<feature type="active site" evidence="5">
    <location>
        <position position="286"/>
    </location>
</feature>
<dbReference type="Proteomes" id="UP000663868">
    <property type="component" value="Unassembled WGS sequence"/>
</dbReference>
<evidence type="ECO:0000256" key="4">
    <source>
        <dbReference type="ARBA" id="ARBA00022801"/>
    </source>
</evidence>
<dbReference type="PANTHER" id="PTHR47966">
    <property type="entry name" value="BETA-SITE APP-CLEAVING ENZYME, ISOFORM A-RELATED"/>
    <property type="match status" value="1"/>
</dbReference>
<dbReference type="FunFam" id="2.40.70.10:FF:000115">
    <property type="entry name" value="Lysosomal aspartic protease"/>
    <property type="match status" value="1"/>
</dbReference>
<keyword evidence="8" id="KW-0472">Membrane</keyword>
<keyword evidence="2 7" id="KW-0645">Protease</keyword>
<evidence type="ECO:0000313" key="11">
    <source>
        <dbReference type="EMBL" id="CAF1011961.1"/>
    </source>
</evidence>
<accession>A0A814HNX1</accession>
<evidence type="ECO:0000256" key="9">
    <source>
        <dbReference type="SAM" id="SignalP"/>
    </source>
</evidence>